<keyword evidence="6 8" id="KW-1133">Transmembrane helix</keyword>
<comment type="subcellular location">
    <subcellularLocation>
        <location evidence="1">Membrane</location>
        <topology evidence="1">Multi-pass membrane protein</topology>
    </subcellularLocation>
</comment>
<keyword evidence="7 8" id="KW-0472">Membrane</keyword>
<dbReference type="Proteomes" id="UP000306477">
    <property type="component" value="Unassembled WGS sequence"/>
</dbReference>
<dbReference type="Pfam" id="PF03845">
    <property type="entry name" value="Spore_permease"/>
    <property type="match status" value="1"/>
</dbReference>
<evidence type="ECO:0000256" key="7">
    <source>
        <dbReference type="ARBA" id="ARBA00023136"/>
    </source>
</evidence>
<name>A0A4S3PJ73_9BACI</name>
<dbReference type="EMBL" id="SLUB01000088">
    <property type="protein sequence ID" value="THE09308.1"/>
    <property type="molecule type" value="Genomic_DNA"/>
</dbReference>
<evidence type="ECO:0000256" key="8">
    <source>
        <dbReference type="SAM" id="Phobius"/>
    </source>
</evidence>
<dbReference type="NCBIfam" id="TIGR00912">
    <property type="entry name" value="2A0309"/>
    <property type="match status" value="1"/>
</dbReference>
<evidence type="ECO:0000256" key="3">
    <source>
        <dbReference type="ARBA" id="ARBA00022448"/>
    </source>
</evidence>
<dbReference type="GO" id="GO:0009847">
    <property type="term" value="P:spore germination"/>
    <property type="evidence" value="ECO:0007669"/>
    <property type="project" value="InterPro"/>
</dbReference>
<evidence type="ECO:0000313" key="9">
    <source>
        <dbReference type="EMBL" id="THE09308.1"/>
    </source>
</evidence>
<feature type="transmembrane region" description="Helical" evidence="8">
    <location>
        <begin position="12"/>
        <end position="30"/>
    </location>
</feature>
<organism evidence="9 10">
    <name type="scientific">Bacillus timonensis</name>
    <dbReference type="NCBI Taxonomy" id="1033734"/>
    <lineage>
        <taxon>Bacteria</taxon>
        <taxon>Bacillati</taxon>
        <taxon>Bacillota</taxon>
        <taxon>Bacilli</taxon>
        <taxon>Bacillales</taxon>
        <taxon>Bacillaceae</taxon>
        <taxon>Bacillus</taxon>
    </lineage>
</organism>
<evidence type="ECO:0000256" key="4">
    <source>
        <dbReference type="ARBA" id="ARBA00022544"/>
    </source>
</evidence>
<feature type="transmembrane region" description="Helical" evidence="8">
    <location>
        <begin position="307"/>
        <end position="332"/>
    </location>
</feature>
<dbReference type="PANTHER" id="PTHR34975">
    <property type="entry name" value="SPORE GERMINATION PROTEIN A2"/>
    <property type="match status" value="1"/>
</dbReference>
<dbReference type="InterPro" id="IPR004761">
    <property type="entry name" value="Spore_GerAB"/>
</dbReference>
<evidence type="ECO:0000256" key="1">
    <source>
        <dbReference type="ARBA" id="ARBA00004141"/>
    </source>
</evidence>
<evidence type="ECO:0000256" key="5">
    <source>
        <dbReference type="ARBA" id="ARBA00022692"/>
    </source>
</evidence>
<dbReference type="Gene3D" id="1.20.1740.10">
    <property type="entry name" value="Amino acid/polyamine transporter I"/>
    <property type="match status" value="1"/>
</dbReference>
<keyword evidence="4" id="KW-0309">Germination</keyword>
<evidence type="ECO:0000256" key="2">
    <source>
        <dbReference type="ARBA" id="ARBA00007998"/>
    </source>
</evidence>
<sequence length="365" mass="41615">MMNVQGKQITLLQFILLIHGVQVGVGVLTLPRDLAVKAGTDGWIGIILGWFIATTTSLIIIQVMKKHPNGTILDLLTFYFGKWGGKVGGVVLGLYFALLALYSFITEAMFIQAWVLPRASISLLVILLAIPSYLLVRNNIQIIGRYSVVVFFMTIWIVFLYLLSLKEAQFLNLLPLLKEGWHPVIKTVKITIITFVGFEIAFFLYPFLQKKEYASIGVVIANTITMFAYLMITLVAFVVFSPDEIAKYNEPTITILKVIELTIIERLEIVLFALYIFVMSTKVLPLMFVSVFSTSWLFGKEEHTKPLFWLLVFSVIYVTLFPPSVNISLIWSNKLEKLSFLFTYAFPICFWGYVLIHGFFKRRSK</sequence>
<dbReference type="RefSeq" id="WP_136381840.1">
    <property type="nucleotide sequence ID" value="NZ_SLUB01000088.1"/>
</dbReference>
<accession>A0A4S3PJ73</accession>
<feature type="transmembrane region" description="Helical" evidence="8">
    <location>
        <begin position="83"/>
        <end position="105"/>
    </location>
</feature>
<feature type="transmembrane region" description="Helical" evidence="8">
    <location>
        <begin position="338"/>
        <end position="360"/>
    </location>
</feature>
<comment type="caution">
    <text evidence="9">The sequence shown here is derived from an EMBL/GenBank/DDBJ whole genome shotgun (WGS) entry which is preliminary data.</text>
</comment>
<feature type="transmembrane region" description="Helical" evidence="8">
    <location>
        <begin position="184"/>
        <end position="205"/>
    </location>
</feature>
<dbReference type="OrthoDB" id="2380120at2"/>
<evidence type="ECO:0000313" key="10">
    <source>
        <dbReference type="Proteomes" id="UP000306477"/>
    </source>
</evidence>
<evidence type="ECO:0000256" key="6">
    <source>
        <dbReference type="ARBA" id="ARBA00022989"/>
    </source>
</evidence>
<gene>
    <name evidence="9" type="ORF">E1I69_22915</name>
</gene>
<keyword evidence="3" id="KW-0813">Transport</keyword>
<feature type="transmembrane region" description="Helical" evidence="8">
    <location>
        <begin position="111"/>
        <end position="136"/>
    </location>
</feature>
<feature type="transmembrane region" description="Helical" evidence="8">
    <location>
        <begin position="42"/>
        <end position="63"/>
    </location>
</feature>
<dbReference type="PANTHER" id="PTHR34975:SF2">
    <property type="entry name" value="SPORE GERMINATION PROTEIN A2"/>
    <property type="match status" value="1"/>
</dbReference>
<dbReference type="GO" id="GO:0016020">
    <property type="term" value="C:membrane"/>
    <property type="evidence" value="ECO:0007669"/>
    <property type="project" value="UniProtKB-SubCell"/>
</dbReference>
<feature type="transmembrane region" description="Helical" evidence="8">
    <location>
        <begin position="269"/>
        <end position="298"/>
    </location>
</feature>
<dbReference type="STRING" id="1033734.GCA_000285535_02157"/>
<keyword evidence="5 8" id="KW-0812">Transmembrane</keyword>
<feature type="transmembrane region" description="Helical" evidence="8">
    <location>
        <begin position="143"/>
        <end position="164"/>
    </location>
</feature>
<dbReference type="AlphaFoldDB" id="A0A4S3PJ73"/>
<protein>
    <submittedName>
        <fullName evidence="9">Spore gernimation protein</fullName>
    </submittedName>
</protein>
<proteinExistence type="inferred from homology"/>
<reference evidence="9 10" key="1">
    <citation type="journal article" date="2019" name="Indoor Air">
        <title>Impacts of indoor surface finishes on bacterial viability.</title>
        <authorList>
            <person name="Hu J."/>
            <person name="Maamar S.B."/>
            <person name="Glawe A.J."/>
            <person name="Gottel N."/>
            <person name="Gilbert J.A."/>
            <person name="Hartmann E.M."/>
        </authorList>
    </citation>
    <scope>NUCLEOTIDE SEQUENCE [LARGE SCALE GENOMIC DNA]</scope>
    <source>
        <strain evidence="9 10">AF060A6</strain>
    </source>
</reference>
<comment type="similarity">
    <text evidence="2">Belongs to the amino acid-polyamine-organocation (APC) superfamily. Spore germination protein (SGP) (TC 2.A.3.9) family.</text>
</comment>
<keyword evidence="10" id="KW-1185">Reference proteome</keyword>
<feature type="transmembrane region" description="Helical" evidence="8">
    <location>
        <begin position="217"/>
        <end position="240"/>
    </location>
</feature>